<gene>
    <name evidence="1" type="primary">AVEN_82301_1</name>
    <name evidence="1" type="ORF">CDAR_545721</name>
</gene>
<dbReference type="EMBL" id="BPLQ01015187">
    <property type="protein sequence ID" value="GIY86385.1"/>
    <property type="molecule type" value="Genomic_DNA"/>
</dbReference>
<protein>
    <submittedName>
        <fullName evidence="1">Uncharacterized protein</fullName>
    </submittedName>
</protein>
<keyword evidence="2" id="KW-1185">Reference proteome</keyword>
<evidence type="ECO:0000313" key="1">
    <source>
        <dbReference type="EMBL" id="GIY86385.1"/>
    </source>
</evidence>
<organism evidence="1 2">
    <name type="scientific">Caerostris darwini</name>
    <dbReference type="NCBI Taxonomy" id="1538125"/>
    <lineage>
        <taxon>Eukaryota</taxon>
        <taxon>Metazoa</taxon>
        <taxon>Ecdysozoa</taxon>
        <taxon>Arthropoda</taxon>
        <taxon>Chelicerata</taxon>
        <taxon>Arachnida</taxon>
        <taxon>Araneae</taxon>
        <taxon>Araneomorphae</taxon>
        <taxon>Entelegynae</taxon>
        <taxon>Araneoidea</taxon>
        <taxon>Araneidae</taxon>
        <taxon>Caerostris</taxon>
    </lineage>
</organism>
<name>A0AAV4WX90_9ARAC</name>
<sequence>MSTNEIRFEPVPPLIFVDDTNDETLNGISEHAKSTIHECPFVIRCINADGDENIVETCHVPLDYQTNSEISGNRARKKFGSFAFGHRKFSSTYHTTEPRRTRKSLPLNIGTNKHSEHSDITASLRAAYQKKFKKASRHNSVVPQVSQVLFYLSLTIDIHAINFIEH</sequence>
<reference evidence="1 2" key="1">
    <citation type="submission" date="2021-06" db="EMBL/GenBank/DDBJ databases">
        <title>Caerostris darwini draft genome.</title>
        <authorList>
            <person name="Kono N."/>
            <person name="Arakawa K."/>
        </authorList>
    </citation>
    <scope>NUCLEOTIDE SEQUENCE [LARGE SCALE GENOMIC DNA]</scope>
</reference>
<comment type="caution">
    <text evidence="1">The sequence shown here is derived from an EMBL/GenBank/DDBJ whole genome shotgun (WGS) entry which is preliminary data.</text>
</comment>
<evidence type="ECO:0000313" key="2">
    <source>
        <dbReference type="Proteomes" id="UP001054837"/>
    </source>
</evidence>
<accession>A0AAV4WX90</accession>
<dbReference type="Proteomes" id="UP001054837">
    <property type="component" value="Unassembled WGS sequence"/>
</dbReference>
<proteinExistence type="predicted"/>
<dbReference type="AlphaFoldDB" id="A0AAV4WX90"/>